<dbReference type="EMBL" id="NHYE01000765">
    <property type="protein sequence ID" value="PPR03174.1"/>
    <property type="molecule type" value="Genomic_DNA"/>
</dbReference>
<organism evidence="2 3">
    <name type="scientific">Gymnopilus dilepis</name>
    <dbReference type="NCBI Taxonomy" id="231916"/>
    <lineage>
        <taxon>Eukaryota</taxon>
        <taxon>Fungi</taxon>
        <taxon>Dikarya</taxon>
        <taxon>Basidiomycota</taxon>
        <taxon>Agaricomycotina</taxon>
        <taxon>Agaricomycetes</taxon>
        <taxon>Agaricomycetidae</taxon>
        <taxon>Agaricales</taxon>
        <taxon>Agaricineae</taxon>
        <taxon>Hymenogastraceae</taxon>
        <taxon>Gymnopilus</taxon>
    </lineage>
</organism>
<protein>
    <submittedName>
        <fullName evidence="2">Uncharacterized protein</fullName>
    </submittedName>
</protein>
<reference evidence="2 3" key="1">
    <citation type="journal article" date="2018" name="Evol. Lett.">
        <title>Horizontal gene cluster transfer increased hallucinogenic mushroom diversity.</title>
        <authorList>
            <person name="Reynolds H.T."/>
            <person name="Vijayakumar V."/>
            <person name="Gluck-Thaler E."/>
            <person name="Korotkin H.B."/>
            <person name="Matheny P.B."/>
            <person name="Slot J.C."/>
        </authorList>
    </citation>
    <scope>NUCLEOTIDE SEQUENCE [LARGE SCALE GENOMIC DNA]</scope>
    <source>
        <strain evidence="2 3">SRW20</strain>
    </source>
</reference>
<evidence type="ECO:0000313" key="2">
    <source>
        <dbReference type="EMBL" id="PPR03174.1"/>
    </source>
</evidence>
<feature type="region of interest" description="Disordered" evidence="1">
    <location>
        <begin position="1"/>
        <end position="39"/>
    </location>
</feature>
<evidence type="ECO:0000313" key="3">
    <source>
        <dbReference type="Proteomes" id="UP000284706"/>
    </source>
</evidence>
<dbReference type="AlphaFoldDB" id="A0A409YKR0"/>
<proteinExistence type="predicted"/>
<dbReference type="OrthoDB" id="3171382at2759"/>
<dbReference type="Proteomes" id="UP000284706">
    <property type="component" value="Unassembled WGS sequence"/>
</dbReference>
<gene>
    <name evidence="2" type="ORF">CVT26_008023</name>
</gene>
<keyword evidence="3" id="KW-1185">Reference proteome</keyword>
<name>A0A409YKR0_9AGAR</name>
<comment type="caution">
    <text evidence="2">The sequence shown here is derived from an EMBL/GenBank/DDBJ whole genome shotgun (WGS) entry which is preliminary data.</text>
</comment>
<feature type="compositionally biased region" description="Low complexity" evidence="1">
    <location>
        <begin position="1"/>
        <end position="18"/>
    </location>
</feature>
<dbReference type="InParanoid" id="A0A409YKR0"/>
<evidence type="ECO:0000256" key="1">
    <source>
        <dbReference type="SAM" id="MobiDB-lite"/>
    </source>
</evidence>
<accession>A0A409YKR0</accession>
<sequence>MSSSEQVPGPSQQQQQQPRVRKPPFADWPTIKILTPPQGRFSPKTDEWCFTYCTQSVSGRIHGKEPNCHTICLRRVFPHEVRNVPTFQSHKNVGPDGKAKYLLPAEGQSANLPRLLGGSKDVVEEDSLKPVAAPPKYWDEGWYLWTAKGRWAVVQKTEKMMLDLRHQQMLEQIRQSRKEVWQDYQEQLKLHSGDKSSVQEPKAPWWGPIVVPKNAQDVSSLSLLVPLPPEFPPLLSRVQKLLAPTYEVLGILHESITSGEQKKFAERVWEKAKTDEPFILAKRTFTHAYEQWKKRDIPEEDDEKKGST</sequence>